<name>A0A9X2SRT0_9BACE</name>
<accession>A0A9X2SRT0</accession>
<dbReference type="RefSeq" id="WP_257930979.1">
    <property type="nucleotide sequence ID" value="NZ_JAMZED010000008.1"/>
</dbReference>
<dbReference type="AlphaFoldDB" id="A0A9X2SRT0"/>
<keyword evidence="2" id="KW-1185">Reference proteome</keyword>
<sequence>MKKNYGIYLLIAFSMLSSCKNEDMEDYQCASTRMVSSIIQDEFDWENADFMPTPAGSTPIPTPWIGQGSLIGTYELDVINDRKKTEGWCLLYNSFSTDPKNYQQNPFFILYNEYRGIMRIFYYATDSFVQTSSNVVDNLSIISPYPVKMFNFADKEIVKGNDTRTSLRHIQPKPFDGSQPLASQRWYMAQYELAYNPDIESIPYNQIVFNFNLNFTDVGKITLNGTSVSKLEGTIGEQSEGELSHAFSKTLKEGGKAALSNVSYSLLKKGVDENGKNVFGIKDSTYQKILKKVGEAASGSVGGAWGAAIGLFNSILFGTKTSPTPIYATINTEMKATGELSQAGSFPAMPITLYMPGTQIPSNAPGRLPIYNKPLGVFNIDGSGLNIYVTHTKRRRIRHDDPYNPGAPIIESWETLTCGQLNDYSIYLQFNPEVEKIADINILKQEVFAMDKGGYVYNETEFQAYNSGEHGTILEKIPDVQFYLYFAIEVKPKNGCPSTIISKTFYLDNIVRYDDQWLPELN</sequence>
<reference evidence="1" key="1">
    <citation type="journal article" date="2022" name="Arch. Microbiol.">
        <title>Bacteroides muris sp. nov. isolated from the cecum of wild-derived house mice.</title>
        <authorList>
            <person name="Fokt H."/>
            <person name="Unni R."/>
            <person name="Repnik U."/>
            <person name="Schmitz R.A."/>
            <person name="Bramkamp M."/>
            <person name="Baines J.F."/>
            <person name="Unterweger D."/>
        </authorList>
    </citation>
    <scope>NUCLEOTIDE SEQUENCE</scope>
    <source>
        <strain evidence="1">KH365_2</strain>
    </source>
</reference>
<protein>
    <recommendedName>
        <fullName evidence="3">Lipoprotein</fullName>
    </recommendedName>
</protein>
<reference evidence="1" key="2">
    <citation type="submission" date="2022-04" db="EMBL/GenBank/DDBJ databases">
        <authorList>
            <person name="Fokt H."/>
            <person name="Baines J."/>
        </authorList>
    </citation>
    <scope>NUCLEOTIDE SEQUENCE</scope>
    <source>
        <strain evidence="1">KH365_2</strain>
    </source>
</reference>
<gene>
    <name evidence="1" type="ORF">M1B79_05130</name>
</gene>
<organism evidence="1 2">
    <name type="scientific">Bacteroides muris</name>
    <name type="common">ex Fokt et al. 2023</name>
    <dbReference type="NCBI Taxonomy" id="2937417"/>
    <lineage>
        <taxon>Bacteria</taxon>
        <taxon>Pseudomonadati</taxon>
        <taxon>Bacteroidota</taxon>
        <taxon>Bacteroidia</taxon>
        <taxon>Bacteroidales</taxon>
        <taxon>Bacteroidaceae</taxon>
        <taxon>Bacteroides</taxon>
    </lineage>
</organism>
<dbReference type="PROSITE" id="PS51257">
    <property type="entry name" value="PROKAR_LIPOPROTEIN"/>
    <property type="match status" value="1"/>
</dbReference>
<dbReference type="EMBL" id="JAMZED010000008">
    <property type="protein sequence ID" value="MCR6504076.1"/>
    <property type="molecule type" value="Genomic_DNA"/>
</dbReference>
<evidence type="ECO:0000313" key="2">
    <source>
        <dbReference type="Proteomes" id="UP001143192"/>
    </source>
</evidence>
<evidence type="ECO:0008006" key="3">
    <source>
        <dbReference type="Google" id="ProtNLM"/>
    </source>
</evidence>
<dbReference type="Proteomes" id="UP001143192">
    <property type="component" value="Unassembled WGS sequence"/>
</dbReference>
<proteinExistence type="predicted"/>
<comment type="caution">
    <text evidence="1">The sequence shown here is derived from an EMBL/GenBank/DDBJ whole genome shotgun (WGS) entry which is preliminary data.</text>
</comment>
<evidence type="ECO:0000313" key="1">
    <source>
        <dbReference type="EMBL" id="MCR6504076.1"/>
    </source>
</evidence>